<evidence type="ECO:0000259" key="1">
    <source>
        <dbReference type="Pfam" id="PF11845"/>
    </source>
</evidence>
<dbReference type="EMBL" id="JAYGII010000017">
    <property type="protein sequence ID" value="MEA5445953.1"/>
    <property type="molecule type" value="Genomic_DNA"/>
</dbReference>
<accession>A0AAP6JFB6</accession>
<protein>
    <submittedName>
        <fullName evidence="2">DUF3365 domain-containing protein</fullName>
    </submittedName>
</protein>
<organism evidence="2 3">
    <name type="scientific">Natronospira elongata</name>
    <dbReference type="NCBI Taxonomy" id="3110268"/>
    <lineage>
        <taxon>Bacteria</taxon>
        <taxon>Pseudomonadati</taxon>
        <taxon>Pseudomonadota</taxon>
        <taxon>Gammaproteobacteria</taxon>
        <taxon>Natronospirales</taxon>
        <taxon>Natronospiraceae</taxon>
        <taxon>Natronospira</taxon>
    </lineage>
</organism>
<evidence type="ECO:0000313" key="3">
    <source>
        <dbReference type="Proteomes" id="UP001302316"/>
    </source>
</evidence>
<dbReference type="InterPro" id="IPR021796">
    <property type="entry name" value="Tll0287-like_dom"/>
</dbReference>
<dbReference type="Pfam" id="PF11845">
    <property type="entry name" value="Tll0287-like"/>
    <property type="match status" value="1"/>
</dbReference>
<dbReference type="Proteomes" id="UP001302316">
    <property type="component" value="Unassembled WGS sequence"/>
</dbReference>
<sequence>MTSIRIILAVLLVLPVTAVPREMEQEEFRSEARTMTGRLAGDLMERLQSAMRDGGPPQAITVCRDQAPAIKMALSLERGWRVSRVGTRVRNPLLGAPDAWEREVLTSFQERHEEGEEFAEMDNFELVTEGDEAFYRYMRPIAVQSQCLVCHGDREQMSEEIRRSLDERYPHDQAYGYEAGELRGAFTIKAPVN</sequence>
<name>A0AAP6JFB6_9GAMM</name>
<proteinExistence type="predicted"/>
<reference evidence="2 3" key="1">
    <citation type="submission" date="2023-12" db="EMBL/GenBank/DDBJ databases">
        <title>Whole-genome sequencing of halo(alkali)philic microorganisms from hypersaline lakes.</title>
        <authorList>
            <person name="Sorokin D.Y."/>
            <person name="Merkel A.Y."/>
            <person name="Messina E."/>
            <person name="Yakimov M."/>
        </authorList>
    </citation>
    <scope>NUCLEOTIDE SEQUENCE [LARGE SCALE GENOMIC DNA]</scope>
    <source>
        <strain evidence="2 3">AB-CW1</strain>
    </source>
</reference>
<dbReference type="AlphaFoldDB" id="A0AAP6JFB6"/>
<keyword evidence="3" id="KW-1185">Reference proteome</keyword>
<feature type="domain" description="Tll0287-like" evidence="1">
    <location>
        <begin position="44"/>
        <end position="191"/>
    </location>
</feature>
<dbReference type="RefSeq" id="WP_346051881.1">
    <property type="nucleotide sequence ID" value="NZ_JAYGII010000017.1"/>
</dbReference>
<evidence type="ECO:0000313" key="2">
    <source>
        <dbReference type="EMBL" id="MEA5445953.1"/>
    </source>
</evidence>
<gene>
    <name evidence="2" type="ORF">VCB98_08990</name>
</gene>
<comment type="caution">
    <text evidence="2">The sequence shown here is derived from an EMBL/GenBank/DDBJ whole genome shotgun (WGS) entry which is preliminary data.</text>
</comment>